<dbReference type="InterPro" id="IPR033134">
    <property type="entry name" value="Asp/Glu_racemase_AS_2"/>
</dbReference>
<dbReference type="PANTHER" id="PTHR21198">
    <property type="entry name" value="GLUTAMATE RACEMASE"/>
    <property type="match status" value="1"/>
</dbReference>
<name>A0ABV4P4L3_9GAMM</name>
<evidence type="ECO:0000256" key="1">
    <source>
        <dbReference type="ARBA" id="ARBA00007847"/>
    </source>
</evidence>
<evidence type="ECO:0000313" key="3">
    <source>
        <dbReference type="EMBL" id="MFA0813316.1"/>
    </source>
</evidence>
<dbReference type="SUPFAM" id="SSF53681">
    <property type="entry name" value="Aspartate/glutamate racemase"/>
    <property type="match status" value="2"/>
</dbReference>
<organism evidence="3 4">
    <name type="scientific">Microbulbifer epialgicus</name>
    <dbReference type="NCBI Taxonomy" id="393907"/>
    <lineage>
        <taxon>Bacteria</taxon>
        <taxon>Pseudomonadati</taxon>
        <taxon>Pseudomonadota</taxon>
        <taxon>Gammaproteobacteria</taxon>
        <taxon>Cellvibrionales</taxon>
        <taxon>Microbulbiferaceae</taxon>
        <taxon>Microbulbifer</taxon>
    </lineage>
</organism>
<evidence type="ECO:0000256" key="2">
    <source>
        <dbReference type="ARBA" id="ARBA00023235"/>
    </source>
</evidence>
<dbReference type="PANTHER" id="PTHR21198:SF7">
    <property type="entry name" value="ASPARTATE-GLUTAMATE RACEMASE FAMILY"/>
    <property type="match status" value="1"/>
</dbReference>
<proteinExistence type="inferred from homology"/>
<comment type="similarity">
    <text evidence="1">Belongs to the aspartate/glutamate racemases family.</text>
</comment>
<dbReference type="EMBL" id="JBGMEK010000085">
    <property type="protein sequence ID" value="MFA0813316.1"/>
    <property type="molecule type" value="Genomic_DNA"/>
</dbReference>
<dbReference type="InterPro" id="IPR015942">
    <property type="entry name" value="Asp/Glu/hydantoin_racemase"/>
</dbReference>
<gene>
    <name evidence="3" type="ORF">ACCI49_20655</name>
</gene>
<dbReference type="RefSeq" id="WP_371841125.1">
    <property type="nucleotide sequence ID" value="NZ_JBGMEK010000085.1"/>
</dbReference>
<dbReference type="InterPro" id="IPR004380">
    <property type="entry name" value="Asp_race"/>
</dbReference>
<dbReference type="Proteomes" id="UP001569428">
    <property type="component" value="Unassembled WGS sequence"/>
</dbReference>
<protein>
    <submittedName>
        <fullName evidence="3">Aspartate/glutamate racemase family protein</fullName>
    </submittedName>
</protein>
<reference evidence="3 4" key="1">
    <citation type="submission" date="2024-08" db="EMBL/GenBank/DDBJ databases">
        <authorList>
            <person name="Ishaq N."/>
        </authorList>
    </citation>
    <scope>NUCLEOTIDE SEQUENCE [LARGE SCALE GENOMIC DNA]</scope>
    <source>
        <strain evidence="3 4">DSM 18651</strain>
    </source>
</reference>
<dbReference type="PROSITE" id="PS51257">
    <property type="entry name" value="PROKAR_LIPOPROTEIN"/>
    <property type="match status" value="1"/>
</dbReference>
<comment type="caution">
    <text evidence="3">The sequence shown here is derived from an EMBL/GenBank/DDBJ whole genome shotgun (WGS) entry which is preliminary data.</text>
</comment>
<accession>A0ABV4P4L3</accession>
<dbReference type="InterPro" id="IPR001920">
    <property type="entry name" value="Asp/Glu_race"/>
</dbReference>
<keyword evidence="2" id="KW-0413">Isomerase</keyword>
<dbReference type="NCBIfam" id="TIGR00035">
    <property type="entry name" value="asp_race"/>
    <property type="match status" value="1"/>
</dbReference>
<evidence type="ECO:0000313" key="4">
    <source>
        <dbReference type="Proteomes" id="UP001569428"/>
    </source>
</evidence>
<dbReference type="Pfam" id="PF01177">
    <property type="entry name" value="Asp_Glu_race"/>
    <property type="match status" value="1"/>
</dbReference>
<keyword evidence="4" id="KW-1185">Reference proteome</keyword>
<dbReference type="Gene3D" id="3.40.50.1860">
    <property type="match status" value="2"/>
</dbReference>
<dbReference type="PROSITE" id="PS00924">
    <property type="entry name" value="ASP_GLU_RACEMASE_2"/>
    <property type="match status" value="1"/>
</dbReference>
<sequence length="239" mass="26330">MKLDTSPQHIGIVGCSAEGAALCYKTICIESSKILGKHAHPEISMHTHSLAKYVDCLNSNDLSGVGELMLSSAQKLKMQGADFLICPDNTIHQALGYVKERSPLPWLHIAEVVVLSAKSRGFRQLGILGTRWLVESNVYPEKVESLGLTWKRPASEEINEMGRLIMEELVCGIFMPESVTYFQSVIKNLKDDGCDAIVLGCTEIPLIINDSNSPLPTLNSNRLLAEAAIKEAVEYKKYI</sequence>